<evidence type="ECO:0000259" key="2">
    <source>
        <dbReference type="Pfam" id="PF18932"/>
    </source>
</evidence>
<comment type="caution">
    <text evidence="3">The sequence shown here is derived from an EMBL/GenBank/DDBJ whole genome shotgun (WGS) entry which is preliminary data.</text>
</comment>
<dbReference type="Proteomes" id="UP001259572">
    <property type="component" value="Unassembled WGS sequence"/>
</dbReference>
<protein>
    <submittedName>
        <fullName evidence="3">DUF5681 domain-containing protein</fullName>
    </submittedName>
</protein>
<keyword evidence="4" id="KW-1185">Reference proteome</keyword>
<feature type="region of interest" description="Disordered" evidence="1">
    <location>
        <begin position="1"/>
        <end position="42"/>
    </location>
</feature>
<organism evidence="3 4">
    <name type="scientific">Sphingosinicella rhizophila</name>
    <dbReference type="NCBI Taxonomy" id="3050082"/>
    <lineage>
        <taxon>Bacteria</taxon>
        <taxon>Pseudomonadati</taxon>
        <taxon>Pseudomonadota</taxon>
        <taxon>Alphaproteobacteria</taxon>
        <taxon>Sphingomonadales</taxon>
        <taxon>Sphingosinicellaceae</taxon>
        <taxon>Sphingosinicella</taxon>
    </lineage>
</organism>
<accession>A0ABU3QCF0</accession>
<evidence type="ECO:0000313" key="3">
    <source>
        <dbReference type="EMBL" id="MDT9601081.1"/>
    </source>
</evidence>
<dbReference type="InterPro" id="IPR043736">
    <property type="entry name" value="DUF5681"/>
</dbReference>
<dbReference type="EMBL" id="JAVUPU010000018">
    <property type="protein sequence ID" value="MDT9601081.1"/>
    <property type="molecule type" value="Genomic_DNA"/>
</dbReference>
<sequence>MSKTGGRNYEVGYGKAPAAARFEKGRSGNPKGRPRGRTNRPPYDVVLGQVVTIREGGVERRLTAAEAFLLHMTKSGLDGDSAAARSTMAAIEEARARRGSREAPELKIVWVVVEPGSVNSALAPLRMATKLDPYRDTARIALEPWLVEEALARLGERQLTLEEQAKVVKATRRPKKVRWPEWWEIHP</sequence>
<dbReference type="Pfam" id="PF18932">
    <property type="entry name" value="DUF5681"/>
    <property type="match status" value="1"/>
</dbReference>
<evidence type="ECO:0000313" key="4">
    <source>
        <dbReference type="Proteomes" id="UP001259572"/>
    </source>
</evidence>
<dbReference type="RefSeq" id="WP_315728808.1">
    <property type="nucleotide sequence ID" value="NZ_JAVUPU010000018.1"/>
</dbReference>
<evidence type="ECO:0000256" key="1">
    <source>
        <dbReference type="SAM" id="MobiDB-lite"/>
    </source>
</evidence>
<reference evidence="3 4" key="1">
    <citation type="submission" date="2023-05" db="EMBL/GenBank/DDBJ databases">
        <authorList>
            <person name="Guo Y."/>
        </authorList>
    </citation>
    <scope>NUCLEOTIDE SEQUENCE [LARGE SCALE GENOMIC DNA]</scope>
    <source>
        <strain evidence="3 4">GR2756</strain>
    </source>
</reference>
<gene>
    <name evidence="3" type="ORF">RQX22_19185</name>
</gene>
<name>A0ABU3QCF0_9SPHN</name>
<proteinExistence type="predicted"/>
<feature type="domain" description="DUF5681" evidence="2">
    <location>
        <begin position="20"/>
        <end position="94"/>
    </location>
</feature>